<evidence type="ECO:0000313" key="2">
    <source>
        <dbReference type="EMBL" id="GGK73309.1"/>
    </source>
</evidence>
<evidence type="ECO:0000256" key="1">
    <source>
        <dbReference type="SAM" id="SignalP"/>
    </source>
</evidence>
<organism evidence="2 3">
    <name type="scientific">Mangrovihabitans endophyticus</name>
    <dbReference type="NCBI Taxonomy" id="1751298"/>
    <lineage>
        <taxon>Bacteria</taxon>
        <taxon>Bacillati</taxon>
        <taxon>Actinomycetota</taxon>
        <taxon>Actinomycetes</taxon>
        <taxon>Micromonosporales</taxon>
        <taxon>Micromonosporaceae</taxon>
        <taxon>Mangrovihabitans</taxon>
    </lineage>
</organism>
<proteinExistence type="predicted"/>
<dbReference type="EMBL" id="BMMX01000001">
    <property type="protein sequence ID" value="GGK73309.1"/>
    <property type="molecule type" value="Genomic_DNA"/>
</dbReference>
<reference evidence="2" key="1">
    <citation type="journal article" date="2014" name="Int. J. Syst. Evol. Microbiol.">
        <title>Complete genome sequence of Corynebacterium casei LMG S-19264T (=DSM 44701T), isolated from a smear-ripened cheese.</title>
        <authorList>
            <consortium name="US DOE Joint Genome Institute (JGI-PGF)"/>
            <person name="Walter F."/>
            <person name="Albersmeier A."/>
            <person name="Kalinowski J."/>
            <person name="Ruckert C."/>
        </authorList>
    </citation>
    <scope>NUCLEOTIDE SEQUENCE</scope>
    <source>
        <strain evidence="2">CGMCC 4.7299</strain>
    </source>
</reference>
<dbReference type="AlphaFoldDB" id="A0A8J3FKX3"/>
<sequence length="427" mass="43586">MTRGRALLAAFGAGLVAAGMVSATPAQAAPVPAELAPPLCAWGAQVSADGLNILYPDDSASYWILPYRVRRNLSIVLSGSFPDSRFASVSVYQANGDVVAGDGASSTLTDFQITPDAGSVNPWQQPAPSGGAFTVTLSAGSAAPGAANALPLAAEGAPDGALGFVIYRVYRPAGGPAAVPLPAVTFHWGAGTVRIPTCAQHDQRLGAAVAALAAAVPAVPAGDSAFARTATPSRFFPNTDSGYLSASVTPPREPGTVVVVRGKAPTTSTGDHPSVWPSPGTDVRYTSLCTNLSGPTHPVVVNHLPGGGVDYGCRHDDRTELDAAGYYTYVLGTEAQRSRIERIPGATFVPFSTADPARQHVVLLRHMLASDAFPEAVQNVPADGDPSSAAAVMGLYYPRTATCPLSAVATGDIEACPVLAGEATENG</sequence>
<accession>A0A8J3FKX3</accession>
<feature type="signal peptide" evidence="1">
    <location>
        <begin position="1"/>
        <end position="28"/>
    </location>
</feature>
<comment type="caution">
    <text evidence="2">The sequence shown here is derived from an EMBL/GenBank/DDBJ whole genome shotgun (WGS) entry which is preliminary data.</text>
</comment>
<evidence type="ECO:0000313" key="3">
    <source>
        <dbReference type="Proteomes" id="UP000656042"/>
    </source>
</evidence>
<feature type="chain" id="PRO_5035240540" description="Secreted protein" evidence="1">
    <location>
        <begin position="29"/>
        <end position="427"/>
    </location>
</feature>
<protein>
    <recommendedName>
        <fullName evidence="4">Secreted protein</fullName>
    </recommendedName>
</protein>
<keyword evidence="3" id="KW-1185">Reference proteome</keyword>
<keyword evidence="1" id="KW-0732">Signal</keyword>
<gene>
    <name evidence="2" type="ORF">GCM10012284_03990</name>
</gene>
<name>A0A8J3FKX3_9ACTN</name>
<dbReference type="Proteomes" id="UP000656042">
    <property type="component" value="Unassembled WGS sequence"/>
</dbReference>
<reference evidence="2" key="2">
    <citation type="submission" date="2020-09" db="EMBL/GenBank/DDBJ databases">
        <authorList>
            <person name="Sun Q."/>
            <person name="Zhou Y."/>
        </authorList>
    </citation>
    <scope>NUCLEOTIDE SEQUENCE</scope>
    <source>
        <strain evidence="2">CGMCC 4.7299</strain>
    </source>
</reference>
<evidence type="ECO:0008006" key="4">
    <source>
        <dbReference type="Google" id="ProtNLM"/>
    </source>
</evidence>